<dbReference type="SUPFAM" id="SSF103473">
    <property type="entry name" value="MFS general substrate transporter"/>
    <property type="match status" value="1"/>
</dbReference>
<feature type="domain" description="Major facilitator superfamily (MFS) profile" evidence="8">
    <location>
        <begin position="14"/>
        <end position="400"/>
    </location>
</feature>
<dbReference type="PANTHER" id="PTHR23517:SF10">
    <property type="entry name" value="MAJOR FACILITATOR SUPERFAMILY (MFS) PROFILE DOMAIN-CONTAINING PROTEIN"/>
    <property type="match status" value="1"/>
</dbReference>
<dbReference type="KEGG" id="bcop:JD108_02365"/>
<evidence type="ECO:0000313" key="10">
    <source>
        <dbReference type="EMBL" id="QUO41933.1"/>
    </source>
</evidence>
<dbReference type="RefSeq" id="WP_198828417.1">
    <property type="nucleotide sequence ID" value="NZ_CP066308.1"/>
</dbReference>
<keyword evidence="3" id="KW-1003">Cell membrane</keyword>
<dbReference type="InterPro" id="IPR050171">
    <property type="entry name" value="MFS_Transporters"/>
</dbReference>
<reference evidence="9 11" key="1">
    <citation type="submission" date="2020-12" db="EMBL/GenBank/DDBJ databases">
        <title>strain FJAT-54423T represents a novel species of the genus Brevibacillus.</title>
        <authorList>
            <person name="Tang R."/>
        </authorList>
    </citation>
    <scope>NUCLEOTIDE SEQUENCE [LARGE SCALE GENOMIC DNA]</scope>
    <source>
        <strain evidence="9 11">FJAT-54423</strain>
    </source>
</reference>
<dbReference type="GO" id="GO:0022857">
    <property type="term" value="F:transmembrane transporter activity"/>
    <property type="evidence" value="ECO:0007669"/>
    <property type="project" value="InterPro"/>
</dbReference>
<gene>
    <name evidence="9" type="ORF">JD108_02365</name>
    <name evidence="10" type="ORF">KDJ56_02365</name>
</gene>
<feature type="transmembrane region" description="Helical" evidence="7">
    <location>
        <begin position="289"/>
        <end position="306"/>
    </location>
</feature>
<feature type="transmembrane region" description="Helical" evidence="7">
    <location>
        <begin position="312"/>
        <end position="331"/>
    </location>
</feature>
<evidence type="ECO:0000256" key="3">
    <source>
        <dbReference type="ARBA" id="ARBA00022475"/>
    </source>
</evidence>
<evidence type="ECO:0000256" key="7">
    <source>
        <dbReference type="SAM" id="Phobius"/>
    </source>
</evidence>
<keyword evidence="5 7" id="KW-1133">Transmembrane helix</keyword>
<evidence type="ECO:0000259" key="8">
    <source>
        <dbReference type="PROSITE" id="PS50850"/>
    </source>
</evidence>
<feature type="transmembrane region" description="Helical" evidence="7">
    <location>
        <begin position="169"/>
        <end position="187"/>
    </location>
</feature>
<feature type="transmembrane region" description="Helical" evidence="7">
    <location>
        <begin position="343"/>
        <end position="365"/>
    </location>
</feature>
<keyword evidence="12" id="KW-1185">Reference proteome</keyword>
<dbReference type="AlphaFoldDB" id="A0A7T5JP38"/>
<evidence type="ECO:0000256" key="5">
    <source>
        <dbReference type="ARBA" id="ARBA00022989"/>
    </source>
</evidence>
<dbReference type="EMBL" id="CP066308">
    <property type="protein sequence ID" value="QQE74849.1"/>
    <property type="molecule type" value="Genomic_DNA"/>
</dbReference>
<evidence type="ECO:0000256" key="2">
    <source>
        <dbReference type="ARBA" id="ARBA00022448"/>
    </source>
</evidence>
<feature type="transmembrane region" description="Helical" evidence="7">
    <location>
        <begin position="377"/>
        <end position="398"/>
    </location>
</feature>
<keyword evidence="6 7" id="KW-0472">Membrane</keyword>
<name>A0A7T5JP38_9BACL</name>
<dbReference type="InterPro" id="IPR036259">
    <property type="entry name" value="MFS_trans_sf"/>
</dbReference>
<accession>A0A7T5JP38</accession>
<proteinExistence type="predicted"/>
<dbReference type="GO" id="GO:0005886">
    <property type="term" value="C:plasma membrane"/>
    <property type="evidence" value="ECO:0007669"/>
    <property type="project" value="UniProtKB-SubCell"/>
</dbReference>
<comment type="subcellular location">
    <subcellularLocation>
        <location evidence="1">Cell membrane</location>
        <topology evidence="1">Multi-pass membrane protein</topology>
    </subcellularLocation>
</comment>
<feature type="transmembrane region" description="Helical" evidence="7">
    <location>
        <begin position="218"/>
        <end position="238"/>
    </location>
</feature>
<keyword evidence="2" id="KW-0813">Transport</keyword>
<dbReference type="Proteomes" id="UP000677234">
    <property type="component" value="Chromosome"/>
</dbReference>
<dbReference type="PANTHER" id="PTHR23517">
    <property type="entry name" value="RESISTANCE PROTEIN MDTM, PUTATIVE-RELATED-RELATED"/>
    <property type="match status" value="1"/>
</dbReference>
<dbReference type="Gene3D" id="1.20.1250.20">
    <property type="entry name" value="MFS general substrate transporter like domains"/>
    <property type="match status" value="1"/>
</dbReference>
<dbReference type="InterPro" id="IPR011701">
    <property type="entry name" value="MFS"/>
</dbReference>
<evidence type="ECO:0000256" key="1">
    <source>
        <dbReference type="ARBA" id="ARBA00004651"/>
    </source>
</evidence>
<dbReference type="EMBL" id="CP073708">
    <property type="protein sequence ID" value="QUO41933.1"/>
    <property type="molecule type" value="Genomic_DNA"/>
</dbReference>
<feature type="transmembrane region" description="Helical" evidence="7">
    <location>
        <begin position="105"/>
        <end position="129"/>
    </location>
</feature>
<evidence type="ECO:0000313" key="9">
    <source>
        <dbReference type="EMBL" id="QQE74849.1"/>
    </source>
</evidence>
<dbReference type="Proteomes" id="UP000595847">
    <property type="component" value="Chromosome"/>
</dbReference>
<feature type="transmembrane region" description="Helical" evidence="7">
    <location>
        <begin position="81"/>
        <end position="99"/>
    </location>
</feature>
<organism evidence="9 11">
    <name type="scientific">Brevibacillus composti</name>
    <dbReference type="NCBI Taxonomy" id="2796470"/>
    <lineage>
        <taxon>Bacteria</taxon>
        <taxon>Bacillati</taxon>
        <taxon>Bacillota</taxon>
        <taxon>Bacilli</taxon>
        <taxon>Bacillales</taxon>
        <taxon>Paenibacillaceae</taxon>
        <taxon>Brevibacillus</taxon>
    </lineage>
</organism>
<evidence type="ECO:0000313" key="11">
    <source>
        <dbReference type="Proteomes" id="UP000595847"/>
    </source>
</evidence>
<feature type="transmembrane region" description="Helical" evidence="7">
    <location>
        <begin position="258"/>
        <end position="277"/>
    </location>
</feature>
<feature type="transmembrane region" description="Helical" evidence="7">
    <location>
        <begin position="51"/>
        <end position="69"/>
    </location>
</feature>
<feature type="transmembrane region" description="Helical" evidence="7">
    <location>
        <begin position="141"/>
        <end position="163"/>
    </location>
</feature>
<protein>
    <submittedName>
        <fullName evidence="9">MFS transporter</fullName>
    </submittedName>
</protein>
<evidence type="ECO:0000313" key="12">
    <source>
        <dbReference type="Proteomes" id="UP000677234"/>
    </source>
</evidence>
<dbReference type="PROSITE" id="PS50850">
    <property type="entry name" value="MFS"/>
    <property type="match status" value="1"/>
</dbReference>
<dbReference type="InterPro" id="IPR020846">
    <property type="entry name" value="MFS_dom"/>
</dbReference>
<evidence type="ECO:0000256" key="4">
    <source>
        <dbReference type="ARBA" id="ARBA00022692"/>
    </source>
</evidence>
<sequence>MISPRAWLHRYPREAWLFLAASFLNSSGSAFMWPLTTLYVHTQLHRSMTEAGFVLMLQSLAGMVGQFTGGSLFHRIGAKHLIVGSLMLQAGCMLGILFTDNWYGYIGFMVGLGFLFNVSNPAIQAFIGFRWKERRRELFNIVYVGNNLGMAVGTSLAGIIAALSFDFTFLFNSISTMLFAAFFFSFMRRMSHEELIGHPEPTAGLKQRQGSLQLLSRYRIYLFMGLGSAFIFFSTTVWNTGVAPHLTSAGLPLAAYSWLWTINGIIIFAGQPVISLLKKWMRQNLSSQLVASAVLYGTGFGFMLLFHENYAAFVIGMLITTFGEMLIAPTVPTFITEKTGESAPFYLGAVGAITSGGRLLGPLFFGQMYDAGGIVPSLTLAAVICAAAVVLCLIHASFHREPREHREQTAQADAV</sequence>
<reference evidence="10" key="2">
    <citation type="submission" date="2021-04" db="EMBL/GenBank/DDBJ databases">
        <title>Brevibacillus composti FJAT-54423, complete genome.</title>
        <authorList>
            <person name="Tang R."/>
        </authorList>
    </citation>
    <scope>NUCLEOTIDE SEQUENCE</scope>
    <source>
        <strain evidence="10">FJAT-54424</strain>
    </source>
</reference>
<keyword evidence="4 7" id="KW-0812">Transmembrane</keyword>
<evidence type="ECO:0000256" key="6">
    <source>
        <dbReference type="ARBA" id="ARBA00023136"/>
    </source>
</evidence>
<dbReference type="Pfam" id="PF07690">
    <property type="entry name" value="MFS_1"/>
    <property type="match status" value="1"/>
</dbReference>